<proteinExistence type="predicted"/>
<dbReference type="Proteomes" id="UP000681343">
    <property type="component" value="Chromosome"/>
</dbReference>
<evidence type="ECO:0000313" key="1">
    <source>
        <dbReference type="EMBL" id="BCK78678.1"/>
    </source>
</evidence>
<dbReference type="KEGG" id="vfa:MM35RIKEN_08700"/>
<dbReference type="EMBL" id="AP023415">
    <property type="protein sequence ID" value="BCK78678.1"/>
    <property type="molecule type" value="Genomic_DNA"/>
</dbReference>
<keyword evidence="2" id="KW-1185">Reference proteome</keyword>
<protein>
    <recommendedName>
        <fullName evidence="3">MarR family transcriptional regulator</fullName>
    </recommendedName>
</protein>
<accession>A0A810PPM6</accession>
<evidence type="ECO:0000313" key="2">
    <source>
        <dbReference type="Proteomes" id="UP000681343"/>
    </source>
</evidence>
<name>A0A810PPM6_9FIRM</name>
<organism evidence="1 2">
    <name type="scientific">Vescimonas fastidiosa</name>
    <dbReference type="NCBI Taxonomy" id="2714353"/>
    <lineage>
        <taxon>Bacteria</taxon>
        <taxon>Bacillati</taxon>
        <taxon>Bacillota</taxon>
        <taxon>Clostridia</taxon>
        <taxon>Eubacteriales</taxon>
        <taxon>Oscillospiraceae</taxon>
        <taxon>Vescimonas</taxon>
    </lineage>
</organism>
<dbReference type="AlphaFoldDB" id="A0A810PPM6"/>
<reference evidence="1" key="1">
    <citation type="submission" date="2020-09" db="EMBL/GenBank/DDBJ databases">
        <title>New species isolated from human feces.</title>
        <authorList>
            <person name="Kitahara M."/>
            <person name="Shigeno Y."/>
            <person name="Shime M."/>
            <person name="Matsumoto Y."/>
            <person name="Nakamura S."/>
            <person name="Motooka D."/>
            <person name="Fukuoka S."/>
            <person name="Nishikawa H."/>
            <person name="Benno Y."/>
        </authorList>
    </citation>
    <scope>NUCLEOTIDE SEQUENCE</scope>
    <source>
        <strain evidence="1">MM35</strain>
    </source>
</reference>
<evidence type="ECO:0008006" key="3">
    <source>
        <dbReference type="Google" id="ProtNLM"/>
    </source>
</evidence>
<sequence length="373" mass="42805">MSEYQLELKQIVDYPRCRIYRQFIGLLMKDKSIRVGGTSGLYHFTVLSCFANFRTSYKRIDGISYTIYPGEWLCRVSELTEWFRTRFQHQALAILRELQDRHLITYTLLGRGRLVKFKIKGWCKYNRVLEYNAPCQKDTGFFFLPISVANELVSAGRCSEMDAMLDLWINTVYNDTQVQGSEVGPVVYMRNGTGSPLIGYAELAQRWGVSKATAGRYLRKMQELDYLSMVAFPGTHGTAIYLKQYLSTMFQISDVMIDKDEVAMSLNIHIQMDEETEEGSVSENSSGVSKSHTEIILQKAAKILAAQGFPCFSCPRLQCKLLPLSDDCRKAFIHVCDLRKLKDYRYLLVLSCKDSTEIFQFEVRLSPVTVKEV</sequence>
<dbReference type="RefSeq" id="WP_212819614.1">
    <property type="nucleotide sequence ID" value="NZ_AP023415.1"/>
</dbReference>
<gene>
    <name evidence="1" type="ORF">MM35RIKEN_08700</name>
</gene>